<feature type="compositionally biased region" description="Basic residues" evidence="1">
    <location>
        <begin position="25"/>
        <end position="34"/>
    </location>
</feature>
<feature type="transmembrane region" description="Helical" evidence="2">
    <location>
        <begin position="71"/>
        <end position="98"/>
    </location>
</feature>
<feature type="non-terminal residue" evidence="3">
    <location>
        <position position="127"/>
    </location>
</feature>
<dbReference type="Proteomes" id="UP001374535">
    <property type="component" value="Chromosome 1"/>
</dbReference>
<protein>
    <submittedName>
        <fullName evidence="3">Uncharacterized protein</fullName>
    </submittedName>
</protein>
<keyword evidence="2" id="KW-1133">Transmembrane helix</keyword>
<keyword evidence="2" id="KW-0472">Membrane</keyword>
<accession>A0AAQ3PCQ2</accession>
<evidence type="ECO:0000256" key="2">
    <source>
        <dbReference type="SAM" id="Phobius"/>
    </source>
</evidence>
<sequence length="127" mass="15155">MSRIQCEKKNIYINNLCLDYNINKKKKRKRRRKGSSYNVHEGTAEKLRGSLREKEKKTMKKKKKRTKGKNGFDLISSLYFFCTITEAKLKTIFLIYFLNSYKSKWRGSYQKRESRFKRHGVHAPPGP</sequence>
<evidence type="ECO:0000313" key="3">
    <source>
        <dbReference type="EMBL" id="WVZ24188.1"/>
    </source>
</evidence>
<evidence type="ECO:0000313" key="4">
    <source>
        <dbReference type="Proteomes" id="UP001374535"/>
    </source>
</evidence>
<keyword evidence="2" id="KW-0812">Transmembrane</keyword>
<keyword evidence="4" id="KW-1185">Reference proteome</keyword>
<feature type="compositionally biased region" description="Basic residues" evidence="1">
    <location>
        <begin position="57"/>
        <end position="67"/>
    </location>
</feature>
<dbReference type="AlphaFoldDB" id="A0AAQ3PCQ2"/>
<dbReference type="EMBL" id="CP144700">
    <property type="protein sequence ID" value="WVZ24188.1"/>
    <property type="molecule type" value="Genomic_DNA"/>
</dbReference>
<name>A0AAQ3PCQ2_VIGMU</name>
<feature type="compositionally biased region" description="Basic and acidic residues" evidence="1">
    <location>
        <begin position="42"/>
        <end position="56"/>
    </location>
</feature>
<feature type="region of interest" description="Disordered" evidence="1">
    <location>
        <begin position="25"/>
        <end position="67"/>
    </location>
</feature>
<reference evidence="3 4" key="1">
    <citation type="journal article" date="2023" name="Life. Sci Alliance">
        <title>Evolutionary insights into 3D genome organization and epigenetic landscape of Vigna mungo.</title>
        <authorList>
            <person name="Junaid A."/>
            <person name="Singh B."/>
            <person name="Bhatia S."/>
        </authorList>
    </citation>
    <scope>NUCLEOTIDE SEQUENCE [LARGE SCALE GENOMIC DNA]</scope>
    <source>
        <strain evidence="3">Urdbean</strain>
    </source>
</reference>
<proteinExistence type="predicted"/>
<organism evidence="3 4">
    <name type="scientific">Vigna mungo</name>
    <name type="common">Black gram</name>
    <name type="synonym">Phaseolus mungo</name>
    <dbReference type="NCBI Taxonomy" id="3915"/>
    <lineage>
        <taxon>Eukaryota</taxon>
        <taxon>Viridiplantae</taxon>
        <taxon>Streptophyta</taxon>
        <taxon>Embryophyta</taxon>
        <taxon>Tracheophyta</taxon>
        <taxon>Spermatophyta</taxon>
        <taxon>Magnoliopsida</taxon>
        <taxon>eudicotyledons</taxon>
        <taxon>Gunneridae</taxon>
        <taxon>Pentapetalae</taxon>
        <taxon>rosids</taxon>
        <taxon>fabids</taxon>
        <taxon>Fabales</taxon>
        <taxon>Fabaceae</taxon>
        <taxon>Papilionoideae</taxon>
        <taxon>50 kb inversion clade</taxon>
        <taxon>NPAAA clade</taxon>
        <taxon>indigoferoid/millettioid clade</taxon>
        <taxon>Phaseoleae</taxon>
        <taxon>Vigna</taxon>
    </lineage>
</organism>
<evidence type="ECO:0000256" key="1">
    <source>
        <dbReference type="SAM" id="MobiDB-lite"/>
    </source>
</evidence>
<gene>
    <name evidence="3" type="ORF">V8G54_002732</name>
</gene>